<evidence type="ECO:0000313" key="1">
    <source>
        <dbReference type="Proteomes" id="UP000887574"/>
    </source>
</evidence>
<sequence length="169" mass="19920">MFHNREDSETFTLVKAYHLDVRLRLDFAKFMEGANQMYRGYEFRNMPKFLCTYHVYRPIFKRDISISFGHNLRNYMDRIEPMLFTLIREICGAFVVNIKENVALRTEEPNKPLNRIYQVYFQGWQIPISKMMCKTFLNDFLGQLGQAFDASKEKGGIGCGVTLETRVCD</sequence>
<accession>A0A915DQ18</accession>
<name>A0A915DQ18_9BILA</name>
<dbReference type="WBParaSite" id="jg22322">
    <property type="protein sequence ID" value="jg22322"/>
    <property type="gene ID" value="jg22322"/>
</dbReference>
<keyword evidence="1" id="KW-1185">Reference proteome</keyword>
<organism evidence="1 2">
    <name type="scientific">Ditylenchus dipsaci</name>
    <dbReference type="NCBI Taxonomy" id="166011"/>
    <lineage>
        <taxon>Eukaryota</taxon>
        <taxon>Metazoa</taxon>
        <taxon>Ecdysozoa</taxon>
        <taxon>Nematoda</taxon>
        <taxon>Chromadorea</taxon>
        <taxon>Rhabditida</taxon>
        <taxon>Tylenchina</taxon>
        <taxon>Tylenchomorpha</taxon>
        <taxon>Sphaerularioidea</taxon>
        <taxon>Anguinidae</taxon>
        <taxon>Anguininae</taxon>
        <taxon>Ditylenchus</taxon>
    </lineage>
</organism>
<evidence type="ECO:0000313" key="2">
    <source>
        <dbReference type="WBParaSite" id="jg22322"/>
    </source>
</evidence>
<protein>
    <submittedName>
        <fullName evidence="2">Uncharacterized protein</fullName>
    </submittedName>
</protein>
<dbReference type="AlphaFoldDB" id="A0A915DQ18"/>
<dbReference type="Proteomes" id="UP000887574">
    <property type="component" value="Unplaced"/>
</dbReference>
<proteinExistence type="predicted"/>
<reference evidence="2" key="1">
    <citation type="submission" date="2022-11" db="UniProtKB">
        <authorList>
            <consortium name="WormBaseParasite"/>
        </authorList>
    </citation>
    <scope>IDENTIFICATION</scope>
</reference>